<keyword evidence="6 9" id="KW-0472">Membrane</keyword>
<accession>F9WDA7</accession>
<protein>
    <submittedName>
        <fullName evidence="11">Variant surface glycoprotein</fullName>
    </submittedName>
</protein>
<keyword evidence="9" id="KW-0812">Transmembrane</keyword>
<dbReference type="InterPro" id="IPR025932">
    <property type="entry name" value="Trypano_VSG_B_N_dom"/>
</dbReference>
<evidence type="ECO:0000313" key="12">
    <source>
        <dbReference type="Proteomes" id="UP000000702"/>
    </source>
</evidence>
<comment type="subcellular location">
    <subcellularLocation>
        <location evidence="2">Cell membrane</location>
        <topology evidence="2">Lipid-anchor</topology>
        <topology evidence="2">GPI-anchor</topology>
    </subcellularLocation>
</comment>
<keyword evidence="9" id="KW-1133">Transmembrane helix</keyword>
<organism evidence="11 12">
    <name type="scientific">Trypanosoma congolense (strain IL3000)</name>
    <dbReference type="NCBI Taxonomy" id="1068625"/>
    <lineage>
        <taxon>Eukaryota</taxon>
        <taxon>Discoba</taxon>
        <taxon>Euglenozoa</taxon>
        <taxon>Kinetoplastea</taxon>
        <taxon>Metakinetoplastina</taxon>
        <taxon>Trypanosomatida</taxon>
        <taxon>Trypanosomatidae</taxon>
        <taxon>Trypanosoma</taxon>
        <taxon>Nannomonas</taxon>
    </lineage>
</organism>
<keyword evidence="7" id="KW-0325">Glycoprotein</keyword>
<evidence type="ECO:0000256" key="7">
    <source>
        <dbReference type="ARBA" id="ARBA00023180"/>
    </source>
</evidence>
<dbReference type="GO" id="GO:0098552">
    <property type="term" value="C:side of membrane"/>
    <property type="evidence" value="ECO:0007669"/>
    <property type="project" value="UniProtKB-KW"/>
</dbReference>
<evidence type="ECO:0000256" key="6">
    <source>
        <dbReference type="ARBA" id="ARBA00023136"/>
    </source>
</evidence>
<evidence type="ECO:0000256" key="5">
    <source>
        <dbReference type="ARBA" id="ARBA00022729"/>
    </source>
</evidence>
<dbReference type="EMBL" id="CAEQ01001846">
    <property type="protein sequence ID" value="CCD15260.1"/>
    <property type="molecule type" value="Genomic_DNA"/>
</dbReference>
<evidence type="ECO:0000256" key="4">
    <source>
        <dbReference type="ARBA" id="ARBA00022622"/>
    </source>
</evidence>
<comment type="caution">
    <text evidence="11">The sequence shown here is derived from an EMBL/GenBank/DDBJ whole genome shotgun (WGS) entry which is preliminary data.</text>
</comment>
<evidence type="ECO:0000256" key="8">
    <source>
        <dbReference type="ARBA" id="ARBA00023288"/>
    </source>
</evidence>
<name>F9WDA7_TRYCI</name>
<feature type="transmembrane region" description="Helical" evidence="9">
    <location>
        <begin position="21"/>
        <end position="39"/>
    </location>
</feature>
<keyword evidence="3" id="KW-1003">Cell membrane</keyword>
<gene>
    <name evidence="11" type="ORF">TCIL3000_0_57950</name>
</gene>
<evidence type="ECO:0000313" key="11">
    <source>
        <dbReference type="EMBL" id="CCD15260.1"/>
    </source>
</evidence>
<comment type="function">
    <text evidence="1">VSG forms a coat on the surface of the parasite. The trypanosome evades the immune response of the host by expressing a series of antigenically distinct VSGs from an estimated 1000 VSG genes.</text>
</comment>
<proteinExistence type="predicted"/>
<evidence type="ECO:0000256" key="9">
    <source>
        <dbReference type="SAM" id="Phobius"/>
    </source>
</evidence>
<dbReference type="Proteomes" id="UP000000702">
    <property type="component" value="Unassembled WGS sequence"/>
</dbReference>
<evidence type="ECO:0000256" key="2">
    <source>
        <dbReference type="ARBA" id="ARBA00004609"/>
    </source>
</evidence>
<dbReference type="VEuPathDB" id="TriTrypDB:TcIL3000_0_57950"/>
<evidence type="ECO:0000256" key="3">
    <source>
        <dbReference type="ARBA" id="ARBA00022475"/>
    </source>
</evidence>
<feature type="domain" description="Trypanosome variant surface glycoprotein B-type N-terminal" evidence="10">
    <location>
        <begin position="41"/>
        <end position="392"/>
    </location>
</feature>
<dbReference type="Pfam" id="PF13206">
    <property type="entry name" value="VSG_B"/>
    <property type="match status" value="1"/>
</dbReference>
<keyword evidence="5" id="KW-0732">Signal</keyword>
<dbReference type="AlphaFoldDB" id="F9WDA7"/>
<keyword evidence="8" id="KW-0449">Lipoprotein</keyword>
<keyword evidence="4" id="KW-0336">GPI-anchor</keyword>
<dbReference type="GO" id="GO:0005886">
    <property type="term" value="C:plasma membrane"/>
    <property type="evidence" value="ECO:0007669"/>
    <property type="project" value="UniProtKB-SubCell"/>
</dbReference>
<evidence type="ECO:0000259" key="10">
    <source>
        <dbReference type="Pfam" id="PF13206"/>
    </source>
</evidence>
<keyword evidence="12" id="KW-1185">Reference proteome</keyword>
<reference evidence="11 12" key="2">
    <citation type="journal article" date="2012" name="Proc. Natl. Acad. Sci. U.S.A.">
        <title>Antigenic diversity is generated by distinct evolutionary mechanisms in African trypanosome species.</title>
        <authorList>
            <person name="Jackson A.P."/>
            <person name="Berry A."/>
            <person name="Aslett M."/>
            <person name="Allison H.C."/>
            <person name="Burton P."/>
            <person name="Vavrova-Anderson J."/>
            <person name="Brown R."/>
            <person name="Browne H."/>
            <person name="Corton N."/>
            <person name="Hauser H."/>
            <person name="Gamble J."/>
            <person name="Gilderthorp R."/>
            <person name="Marcello L."/>
            <person name="McQuillan J."/>
            <person name="Otto T.D."/>
            <person name="Quail M.A."/>
            <person name="Sanders M.J."/>
            <person name="van Tonder A."/>
            <person name="Ginger M.L."/>
            <person name="Field M.C."/>
            <person name="Barry J.D."/>
            <person name="Hertz-Fowler C."/>
            <person name="Berriman M."/>
        </authorList>
    </citation>
    <scope>NUCLEOTIDE SEQUENCE [LARGE SCALE GENOMIC DNA]</scope>
    <source>
        <strain evidence="11 12">IL3000</strain>
    </source>
</reference>
<sequence length="436" mass="48039">MVNREIFKAQGITPLMEQLSSLAVILTAFIAAGINVPFVHGEKKAGDTADHFGILCRIYKVSTATSTSISSTAEVSQIQSRVDQINASLSDDKWFNELLKERNDTELGNEPNAENGAGSEDWMRWRKAALEVNESNNFEKLPSGSTAARLARNKLKRIGSQMERVIEEIKKKSGASRLEEIAKLFKRAIYGNTQNEKDVNLYQGAVNRNETCGGESGFSGKVAHAGKSLVLDFLCLCGKAENGEPKVCGELVNVNDAGSWNTTTGENGERNWNIIKGACEKTEFPKSGLAAEGLRAVADFENALSKGTKTIAPAGRGNFAVHPGVFGVCNSARHYLTEPAIGCGGGRDRKSCICVYYGAASDWKNIQWLQHTKSALRLLEAAETTQLDMTRLKMLQSRAEEIYEEAKMTLEHENPRWRMRSHSYHPGFFLPWTLLI</sequence>
<reference evidence="12" key="1">
    <citation type="submission" date="2011-07" db="EMBL/GenBank/DDBJ databases">
        <title>Divergent evolution of antigenic variation in African trypanosomes.</title>
        <authorList>
            <person name="Jackson A.P."/>
            <person name="Berry A."/>
            <person name="Allison H.C."/>
            <person name="Burton P."/>
            <person name="Anderson J."/>
            <person name="Aslett M."/>
            <person name="Brown R."/>
            <person name="Corton N."/>
            <person name="Harris D."/>
            <person name="Hauser H."/>
            <person name="Gamble J."/>
            <person name="Gilderthorp R."/>
            <person name="McQuillan J."/>
            <person name="Quail M.A."/>
            <person name="Sanders M."/>
            <person name="Van Tonder A."/>
            <person name="Ginger M.L."/>
            <person name="Donelson J.E."/>
            <person name="Field M.C."/>
            <person name="Barry J.D."/>
            <person name="Berriman M."/>
            <person name="Hertz-Fowler C."/>
        </authorList>
    </citation>
    <scope>NUCLEOTIDE SEQUENCE [LARGE SCALE GENOMIC DNA]</scope>
    <source>
        <strain evidence="12">IL3000</strain>
    </source>
</reference>
<evidence type="ECO:0000256" key="1">
    <source>
        <dbReference type="ARBA" id="ARBA00002523"/>
    </source>
</evidence>